<name>A0AAU9JKG2_9CILI</name>
<feature type="transmembrane region" description="Helical" evidence="1">
    <location>
        <begin position="45"/>
        <end position="66"/>
    </location>
</feature>
<reference evidence="2" key="1">
    <citation type="submission" date="2021-09" db="EMBL/GenBank/DDBJ databases">
        <authorList>
            <consortium name="AG Swart"/>
            <person name="Singh M."/>
            <person name="Singh A."/>
            <person name="Seah K."/>
            <person name="Emmerich C."/>
        </authorList>
    </citation>
    <scope>NUCLEOTIDE SEQUENCE</scope>
    <source>
        <strain evidence="2">ATCC30299</strain>
    </source>
</reference>
<keyword evidence="1" id="KW-0472">Membrane</keyword>
<evidence type="ECO:0000313" key="3">
    <source>
        <dbReference type="Proteomes" id="UP001162131"/>
    </source>
</evidence>
<dbReference type="EMBL" id="CAJZBQ010000037">
    <property type="protein sequence ID" value="CAG9324994.1"/>
    <property type="molecule type" value="Genomic_DNA"/>
</dbReference>
<dbReference type="Proteomes" id="UP001162131">
    <property type="component" value="Unassembled WGS sequence"/>
</dbReference>
<accession>A0AAU9JKG2</accession>
<evidence type="ECO:0000313" key="2">
    <source>
        <dbReference type="EMBL" id="CAG9324994.1"/>
    </source>
</evidence>
<keyword evidence="1" id="KW-1133">Transmembrane helix</keyword>
<comment type="caution">
    <text evidence="2">The sequence shown here is derived from an EMBL/GenBank/DDBJ whole genome shotgun (WGS) entry which is preliminary data.</text>
</comment>
<proteinExistence type="predicted"/>
<dbReference type="AlphaFoldDB" id="A0AAU9JKG2"/>
<sequence length="75" mass="8477">MKLKKNGFSPPYHTFQLSSWVATTLELLISSLCIAPFLSKPLTYVFCFSYYPIQILEIIIGIFATLSDPSINKES</sequence>
<feature type="transmembrane region" description="Helical" evidence="1">
    <location>
        <begin position="20"/>
        <end position="38"/>
    </location>
</feature>
<protein>
    <submittedName>
        <fullName evidence="2">Uncharacterized protein</fullName>
    </submittedName>
</protein>
<keyword evidence="1" id="KW-0812">Transmembrane</keyword>
<evidence type="ECO:0000256" key="1">
    <source>
        <dbReference type="SAM" id="Phobius"/>
    </source>
</evidence>
<organism evidence="2 3">
    <name type="scientific">Blepharisma stoltei</name>
    <dbReference type="NCBI Taxonomy" id="1481888"/>
    <lineage>
        <taxon>Eukaryota</taxon>
        <taxon>Sar</taxon>
        <taxon>Alveolata</taxon>
        <taxon>Ciliophora</taxon>
        <taxon>Postciliodesmatophora</taxon>
        <taxon>Heterotrichea</taxon>
        <taxon>Heterotrichida</taxon>
        <taxon>Blepharismidae</taxon>
        <taxon>Blepharisma</taxon>
    </lineage>
</organism>
<keyword evidence="3" id="KW-1185">Reference proteome</keyword>
<gene>
    <name evidence="2" type="ORF">BSTOLATCC_MIC37740</name>
</gene>